<organism evidence="15 16">
    <name type="scientific">Anaeromyces robustus</name>
    <dbReference type="NCBI Taxonomy" id="1754192"/>
    <lineage>
        <taxon>Eukaryota</taxon>
        <taxon>Fungi</taxon>
        <taxon>Fungi incertae sedis</taxon>
        <taxon>Chytridiomycota</taxon>
        <taxon>Chytridiomycota incertae sedis</taxon>
        <taxon>Neocallimastigomycetes</taxon>
        <taxon>Neocallimastigales</taxon>
        <taxon>Neocallimastigaceae</taxon>
        <taxon>Anaeromyces</taxon>
    </lineage>
</organism>
<dbReference type="SMART" id="SM00181">
    <property type="entry name" value="EGF"/>
    <property type="match status" value="1"/>
</dbReference>
<sequence>MHLIKYNLIPFLWIIFKILSIVNANTINISDSESFESELTKCKENEIGKAKLIITKNITLTHQIKIKCQKKVNIDIEGENKNIHINQKFYNRNNNNNNNYMMILNKFDEINIKNIKFDGNVYYNNIKNLSIDSLFITGNIYIKDSSISLNGVNIVSKDYKTEPVALKLINSKGSISNLNINASSEINYAIYTEDSSIKFYTINLTGSLDKIVHKEPNLHRCVSFIRSVNEIWNATIWNFGDFNTYHGYMINLMNSKCIIKNCTIHDGYSSSDPIYVDETSVLMISNSKIYNIYSNTTIATVRNIGVTDINGLEIYNDLNTNYYLDLPIWKISASLGSYQSANMTVSNLYAHDLKVNSVLFLLDYASITALNVTIENIELYRYGAPFSTYNTKKGIFQLENITIKNIIQRGEIECGIFFWQTSTTAVTVKNATVDFGMAESRKSMVIYYDASDKSEMNLTNVEFRNIHINDNIIEFRKGNSLSLNNVKFINCSTDTAILRVKRYGENISLKDIYVENFNNDISYDNITSSIEQISSTFMDRENTKSIDITNITMKNSTFYELFHQNAAINVLIKNGNFENNIFYNSAINIITNFNSKFMIENTIFKSNVAKDGTIISNKDVYNNNNKYSYFKNCTFENNIAKNRGGIIYSIGDSSELIFRNCKFINNSATIGSISYSRTKDYEPKFIPDIYSSSDNVLLNGKSYGGPFVTNPTKVICQDLNKYSFYSGESIDSISYELIFFQVTASSVESNSNSHIKLKGKTQSFCWNDSCSLNDISIIADKGTYNIIFEIIKYGNLNQFNSKKNFTITVNKCPVNEDDYLKSKYYVKNIDDDNIKSCILKKCDYDCKNDGICIEKNKCQCRIGWKGDLCQIHPSYTTILILRHIYFFFGLIELILVLILIYITIYFKNLKEVKLAKPFFMLSILLGIVLELCIIFLVYFTPSKNLCLTILWFRYMGNAFIYGSILVKCYQISNIYNTRKFKVISNRKARVFYFIIVIIHFAILIIWTFIDNKDYVDHSYTKDGEEYLYCKNRVTSFIGNIISLIFIIVGFNEIYITRYIPKNFKEPLGVPMYIYTFFILTDMFVTYYSKNLSPDTIKSLQCISTLIFCPVIVYNLNYKKLNGVINYCYSVITNDYENNGNERVKQNMEITNNIYKSKVIENNRYSVISSINWA</sequence>
<dbReference type="PANTHER" id="PTHR32546">
    <property type="entry name" value="G-PROTEIN COUPLED RECEPTOR 158-RELATED"/>
    <property type="match status" value="1"/>
</dbReference>
<reference evidence="15 16" key="1">
    <citation type="submission" date="2016-08" db="EMBL/GenBank/DDBJ databases">
        <title>A Parts List for Fungal Cellulosomes Revealed by Comparative Genomics.</title>
        <authorList>
            <consortium name="DOE Joint Genome Institute"/>
            <person name="Haitjema C.H."/>
            <person name="Gilmore S.P."/>
            <person name="Henske J.K."/>
            <person name="Solomon K.V."/>
            <person name="De Groot R."/>
            <person name="Kuo A."/>
            <person name="Mondo S.J."/>
            <person name="Salamov A.A."/>
            <person name="Labutti K."/>
            <person name="Zhao Z."/>
            <person name="Chiniquy J."/>
            <person name="Barry K."/>
            <person name="Brewer H.M."/>
            <person name="Purvine S.O."/>
            <person name="Wright A.T."/>
            <person name="Boxma B."/>
            <person name="Van Alen T."/>
            <person name="Hackstein J.H."/>
            <person name="Baker S.E."/>
            <person name="Grigoriev I.V."/>
            <person name="O'Malley M.A."/>
        </authorList>
    </citation>
    <scope>NUCLEOTIDE SEQUENCE [LARGE SCALE GENOMIC DNA]</scope>
    <source>
        <strain evidence="15 16">S4</strain>
    </source>
</reference>
<dbReference type="STRING" id="1754192.A0A1Y1X7T8"/>
<feature type="transmembrane region" description="Helical" evidence="11">
    <location>
        <begin position="884"/>
        <end position="906"/>
    </location>
</feature>
<dbReference type="Proteomes" id="UP000193944">
    <property type="component" value="Unassembled WGS sequence"/>
</dbReference>
<reference evidence="15 16" key="2">
    <citation type="submission" date="2016-08" db="EMBL/GenBank/DDBJ databases">
        <title>Pervasive Adenine N6-methylation of Active Genes in Fungi.</title>
        <authorList>
            <consortium name="DOE Joint Genome Institute"/>
            <person name="Mondo S.J."/>
            <person name="Dannebaum R.O."/>
            <person name="Kuo R.C."/>
            <person name="Labutti K."/>
            <person name="Haridas S."/>
            <person name="Kuo A."/>
            <person name="Salamov A."/>
            <person name="Ahrendt S.R."/>
            <person name="Lipzen A."/>
            <person name="Sullivan W."/>
            <person name="Andreopoulos W.B."/>
            <person name="Clum A."/>
            <person name="Lindquist E."/>
            <person name="Daum C."/>
            <person name="Ramamoorthy G.K."/>
            <person name="Gryganskyi A."/>
            <person name="Culley D."/>
            <person name="Magnuson J.K."/>
            <person name="James T.Y."/>
            <person name="O'Malley M.A."/>
            <person name="Stajich J.E."/>
            <person name="Spatafora J.W."/>
            <person name="Visel A."/>
            <person name="Grigoriev I.V."/>
        </authorList>
    </citation>
    <scope>NUCLEOTIDE SEQUENCE [LARGE SCALE GENOMIC DNA]</scope>
    <source>
        <strain evidence="15 16">S4</strain>
    </source>
</reference>
<keyword evidence="9" id="KW-0807">Transducer</keyword>
<evidence type="ECO:0000256" key="12">
    <source>
        <dbReference type="SAM" id="SignalP"/>
    </source>
</evidence>
<accession>A0A1Y1X7T8</accession>
<keyword evidence="10" id="KW-1015">Disulfide bond</keyword>
<evidence type="ECO:0000256" key="6">
    <source>
        <dbReference type="ARBA" id="ARBA00023136"/>
    </source>
</evidence>
<feature type="domain" description="EGF-like" evidence="13">
    <location>
        <begin position="838"/>
        <end position="870"/>
    </location>
</feature>
<evidence type="ECO:0000313" key="16">
    <source>
        <dbReference type="Proteomes" id="UP000193944"/>
    </source>
</evidence>
<evidence type="ECO:0000256" key="2">
    <source>
        <dbReference type="ARBA" id="ARBA00022475"/>
    </source>
</evidence>
<protein>
    <recommendedName>
        <fullName evidence="17">G-protein coupled receptors family 3 profile domain-containing protein</fullName>
    </recommendedName>
</protein>
<keyword evidence="4 11" id="KW-1133">Transmembrane helix</keyword>
<keyword evidence="6 11" id="KW-0472">Membrane</keyword>
<feature type="chain" id="PRO_5013276918" description="G-protein coupled receptors family 3 profile domain-containing protein" evidence="12">
    <location>
        <begin position="25"/>
        <end position="1173"/>
    </location>
</feature>
<evidence type="ECO:0000259" key="14">
    <source>
        <dbReference type="PROSITE" id="PS50259"/>
    </source>
</evidence>
<keyword evidence="2" id="KW-1003">Cell membrane</keyword>
<dbReference type="AlphaFoldDB" id="A0A1Y1X7T8"/>
<dbReference type="SUPFAM" id="SSF51126">
    <property type="entry name" value="Pectin lyase-like"/>
    <property type="match status" value="2"/>
</dbReference>
<keyword evidence="5" id="KW-0297">G-protein coupled receptor</keyword>
<dbReference type="PROSITE" id="PS01186">
    <property type="entry name" value="EGF_2"/>
    <property type="match status" value="1"/>
</dbReference>
<dbReference type="PROSITE" id="PS00022">
    <property type="entry name" value="EGF_1"/>
    <property type="match status" value="1"/>
</dbReference>
<feature type="transmembrane region" description="Helical" evidence="11">
    <location>
        <begin position="990"/>
        <end position="1009"/>
    </location>
</feature>
<dbReference type="PROSITE" id="PS50026">
    <property type="entry name" value="EGF_3"/>
    <property type="match status" value="1"/>
</dbReference>
<dbReference type="Gene3D" id="2.10.25.10">
    <property type="entry name" value="Laminin"/>
    <property type="match status" value="1"/>
</dbReference>
<evidence type="ECO:0000256" key="10">
    <source>
        <dbReference type="PROSITE-ProRule" id="PRU00076"/>
    </source>
</evidence>
<feature type="transmembrane region" description="Helical" evidence="11">
    <location>
        <begin position="951"/>
        <end position="969"/>
    </location>
</feature>
<keyword evidence="12" id="KW-0732">Signal</keyword>
<evidence type="ECO:0000256" key="11">
    <source>
        <dbReference type="SAM" id="Phobius"/>
    </source>
</evidence>
<evidence type="ECO:0000256" key="3">
    <source>
        <dbReference type="ARBA" id="ARBA00022692"/>
    </source>
</evidence>
<feature type="transmembrane region" description="Helical" evidence="11">
    <location>
        <begin position="918"/>
        <end position="939"/>
    </location>
</feature>
<comment type="caution">
    <text evidence="10">Lacks conserved residue(s) required for the propagation of feature annotation.</text>
</comment>
<feature type="signal peptide" evidence="12">
    <location>
        <begin position="1"/>
        <end position="24"/>
    </location>
</feature>
<name>A0A1Y1X7T8_9FUNG</name>
<feature type="transmembrane region" description="Helical" evidence="11">
    <location>
        <begin position="1067"/>
        <end position="1084"/>
    </location>
</feature>
<feature type="disulfide bond" evidence="10">
    <location>
        <begin position="842"/>
        <end position="852"/>
    </location>
</feature>
<feature type="disulfide bond" evidence="10">
    <location>
        <begin position="860"/>
        <end position="869"/>
    </location>
</feature>
<dbReference type="SUPFAM" id="SSF57196">
    <property type="entry name" value="EGF/Laminin"/>
    <property type="match status" value="1"/>
</dbReference>
<dbReference type="PROSITE" id="PS50259">
    <property type="entry name" value="G_PROTEIN_RECEP_F3_4"/>
    <property type="match status" value="1"/>
</dbReference>
<keyword evidence="8" id="KW-0325">Glycoprotein</keyword>
<keyword evidence="16" id="KW-1185">Reference proteome</keyword>
<evidence type="ECO:0000259" key="13">
    <source>
        <dbReference type="PROSITE" id="PS50026"/>
    </source>
</evidence>
<feature type="domain" description="G-protein coupled receptors family 3 profile" evidence="14">
    <location>
        <begin position="881"/>
        <end position="1087"/>
    </location>
</feature>
<gene>
    <name evidence="15" type="ORF">BCR32DRAFT_268045</name>
</gene>
<evidence type="ECO:0000256" key="8">
    <source>
        <dbReference type="ARBA" id="ARBA00023180"/>
    </source>
</evidence>
<dbReference type="EMBL" id="MCFG01000110">
    <property type="protein sequence ID" value="ORX81822.1"/>
    <property type="molecule type" value="Genomic_DNA"/>
</dbReference>
<evidence type="ECO:0000256" key="4">
    <source>
        <dbReference type="ARBA" id="ARBA00022989"/>
    </source>
</evidence>
<evidence type="ECO:0000256" key="5">
    <source>
        <dbReference type="ARBA" id="ARBA00023040"/>
    </source>
</evidence>
<feature type="transmembrane region" description="Helical" evidence="11">
    <location>
        <begin position="1096"/>
        <end position="1115"/>
    </location>
</feature>
<dbReference type="InterPro" id="IPR043458">
    <property type="entry name" value="GPR158/179"/>
</dbReference>
<dbReference type="InterPro" id="IPR017978">
    <property type="entry name" value="GPCR_3_C"/>
</dbReference>
<comment type="subcellular location">
    <subcellularLocation>
        <location evidence="1">Cell membrane</location>
        <topology evidence="1">Multi-pass membrane protein</topology>
    </subcellularLocation>
</comment>
<evidence type="ECO:0000256" key="1">
    <source>
        <dbReference type="ARBA" id="ARBA00004651"/>
    </source>
</evidence>
<evidence type="ECO:0000313" key="15">
    <source>
        <dbReference type="EMBL" id="ORX81822.1"/>
    </source>
</evidence>
<feature type="transmembrane region" description="Helical" evidence="11">
    <location>
        <begin position="1036"/>
        <end position="1055"/>
    </location>
</feature>
<dbReference type="OrthoDB" id="10045365at2759"/>
<dbReference type="Pfam" id="PF00003">
    <property type="entry name" value="7tm_3"/>
    <property type="match status" value="1"/>
</dbReference>
<keyword evidence="3 11" id="KW-0812">Transmembrane</keyword>
<evidence type="ECO:0000256" key="7">
    <source>
        <dbReference type="ARBA" id="ARBA00023170"/>
    </source>
</evidence>
<dbReference type="InterPro" id="IPR011050">
    <property type="entry name" value="Pectin_lyase_fold/virulence"/>
</dbReference>
<evidence type="ECO:0008006" key="17">
    <source>
        <dbReference type="Google" id="ProtNLM"/>
    </source>
</evidence>
<keyword evidence="10" id="KW-0245">EGF-like domain</keyword>
<dbReference type="PANTHER" id="PTHR32546:SF25">
    <property type="entry name" value="MIP05539P"/>
    <property type="match status" value="1"/>
</dbReference>
<dbReference type="GO" id="GO:0004930">
    <property type="term" value="F:G protein-coupled receptor activity"/>
    <property type="evidence" value="ECO:0007669"/>
    <property type="project" value="UniProtKB-KW"/>
</dbReference>
<proteinExistence type="predicted"/>
<comment type="caution">
    <text evidence="15">The sequence shown here is derived from an EMBL/GenBank/DDBJ whole genome shotgun (WGS) entry which is preliminary data.</text>
</comment>
<keyword evidence="7" id="KW-0675">Receptor</keyword>
<dbReference type="GO" id="GO:0005886">
    <property type="term" value="C:plasma membrane"/>
    <property type="evidence" value="ECO:0007669"/>
    <property type="project" value="UniProtKB-SubCell"/>
</dbReference>
<evidence type="ECO:0000256" key="9">
    <source>
        <dbReference type="ARBA" id="ARBA00023224"/>
    </source>
</evidence>
<dbReference type="InterPro" id="IPR000742">
    <property type="entry name" value="EGF"/>
</dbReference>